<dbReference type="InterPro" id="IPR025714">
    <property type="entry name" value="Methyltranfer_dom"/>
</dbReference>
<comment type="caution">
    <text evidence="5">The sequence shown here is derived from an EMBL/GenBank/DDBJ whole genome shotgun (WGS) entry which is preliminary data.</text>
</comment>
<feature type="domain" description="Methyltransferase" evidence="4">
    <location>
        <begin position="48"/>
        <end position="158"/>
    </location>
</feature>
<protein>
    <recommendedName>
        <fullName evidence="4">Methyltransferase domain-containing protein</fullName>
    </recommendedName>
</protein>
<evidence type="ECO:0000313" key="5">
    <source>
        <dbReference type="EMBL" id="CAK9113903.1"/>
    </source>
</evidence>
<organism evidence="5 6">
    <name type="scientific">Durusdinium trenchii</name>
    <dbReference type="NCBI Taxonomy" id="1381693"/>
    <lineage>
        <taxon>Eukaryota</taxon>
        <taxon>Sar</taxon>
        <taxon>Alveolata</taxon>
        <taxon>Dinophyceae</taxon>
        <taxon>Suessiales</taxon>
        <taxon>Symbiodiniaceae</taxon>
        <taxon>Durusdinium</taxon>
    </lineage>
</organism>
<evidence type="ECO:0000313" key="6">
    <source>
        <dbReference type="Proteomes" id="UP001642484"/>
    </source>
</evidence>
<dbReference type="Pfam" id="PF13847">
    <property type="entry name" value="Methyltransf_31"/>
    <property type="match status" value="1"/>
</dbReference>
<sequence>MADLSYGDAAYWDQRYSTKGSPDEWLLHWTSISQVFEKYCGEHRTQWKFLHAGCGNSALTFEMYRAGYRQITSIDNSATVIQQMQEAHGEDGLEWFCMDVGEMSLAEQSFDVVIEKGLLDCLACMEDAHLATAKCMKEVIRILKFDGFFFCISFNHQRAPSLTSAPYHFRLCELQRTAALGAEYYVCRGSIRFRGPPEPGRWRRGPGTKGRGVELVLVDFVGFGVTSPQRTIGWVVDIANREKSQPGVVCFRVGFSQLLEGDLECVVCEVCMIVYVQCGTSIFEWEWECVFLEYLHRLHGMINA</sequence>
<evidence type="ECO:0000256" key="2">
    <source>
        <dbReference type="ARBA" id="ARBA00022603"/>
    </source>
</evidence>
<dbReference type="CDD" id="cd02440">
    <property type="entry name" value="AdoMet_MTases"/>
    <property type="match status" value="1"/>
</dbReference>
<evidence type="ECO:0000256" key="1">
    <source>
        <dbReference type="ARBA" id="ARBA00008361"/>
    </source>
</evidence>
<dbReference type="InterPro" id="IPR051419">
    <property type="entry name" value="Lys/N-term_MeTrsfase_sf"/>
</dbReference>
<keyword evidence="3" id="KW-0808">Transferase</keyword>
<gene>
    <name evidence="5" type="ORF">CCMP2556_LOCUS52697</name>
</gene>
<dbReference type="Proteomes" id="UP001642484">
    <property type="component" value="Unassembled WGS sequence"/>
</dbReference>
<reference evidence="5 6" key="1">
    <citation type="submission" date="2024-02" db="EMBL/GenBank/DDBJ databases">
        <authorList>
            <person name="Chen Y."/>
            <person name="Shah S."/>
            <person name="Dougan E. K."/>
            <person name="Thang M."/>
            <person name="Chan C."/>
        </authorList>
    </citation>
    <scope>NUCLEOTIDE SEQUENCE [LARGE SCALE GENOMIC DNA]</scope>
</reference>
<keyword evidence="6" id="KW-1185">Reference proteome</keyword>
<evidence type="ECO:0000259" key="4">
    <source>
        <dbReference type="Pfam" id="PF13847"/>
    </source>
</evidence>
<dbReference type="InterPro" id="IPR029063">
    <property type="entry name" value="SAM-dependent_MTases_sf"/>
</dbReference>
<dbReference type="SUPFAM" id="SSF53335">
    <property type="entry name" value="S-adenosyl-L-methionine-dependent methyltransferases"/>
    <property type="match status" value="1"/>
</dbReference>
<evidence type="ECO:0000256" key="3">
    <source>
        <dbReference type="ARBA" id="ARBA00022679"/>
    </source>
</evidence>
<comment type="similarity">
    <text evidence="1">Belongs to the methyltransferase superfamily.</text>
</comment>
<proteinExistence type="inferred from homology"/>
<dbReference type="Gene3D" id="3.40.50.150">
    <property type="entry name" value="Vaccinia Virus protein VP39"/>
    <property type="match status" value="1"/>
</dbReference>
<dbReference type="PANTHER" id="PTHR12176:SF79">
    <property type="entry name" value="METHYLTRANSFERASE TYPE 11 DOMAIN-CONTAINING PROTEIN"/>
    <property type="match status" value="1"/>
</dbReference>
<dbReference type="PANTHER" id="PTHR12176">
    <property type="entry name" value="SAM-DEPENDENT METHYLTRANSFERASE SUPERFAMILY PROTEIN"/>
    <property type="match status" value="1"/>
</dbReference>
<dbReference type="EMBL" id="CAXAMN010027917">
    <property type="protein sequence ID" value="CAK9113903.1"/>
    <property type="molecule type" value="Genomic_DNA"/>
</dbReference>
<accession>A0ABP0SNC5</accession>
<name>A0ABP0SNC5_9DINO</name>
<keyword evidence="2" id="KW-0489">Methyltransferase</keyword>